<dbReference type="RefSeq" id="XP_031570292.1">
    <property type="nucleotide sequence ID" value="XM_031714432.1"/>
</dbReference>
<evidence type="ECO:0000313" key="12">
    <source>
        <dbReference type="RefSeq" id="XP_031570292.1"/>
    </source>
</evidence>
<dbReference type="OrthoDB" id="6435638at2759"/>
<organism evidence="10 11">
    <name type="scientific">Actinia tenebrosa</name>
    <name type="common">Australian red waratah sea anemone</name>
    <dbReference type="NCBI Taxonomy" id="6105"/>
    <lineage>
        <taxon>Eukaryota</taxon>
        <taxon>Metazoa</taxon>
        <taxon>Cnidaria</taxon>
        <taxon>Anthozoa</taxon>
        <taxon>Hexacorallia</taxon>
        <taxon>Actiniaria</taxon>
        <taxon>Actiniidae</taxon>
        <taxon>Actinia</taxon>
    </lineage>
</organism>
<comment type="subcellular location">
    <subcellularLocation>
        <location evidence="1">Membrane</location>
        <topology evidence="1">Multi-pass membrane protein</topology>
    </subcellularLocation>
</comment>
<keyword evidence="4" id="KW-0297">G-protein coupled receptor</keyword>
<feature type="transmembrane region" description="Helical" evidence="8">
    <location>
        <begin position="69"/>
        <end position="94"/>
    </location>
</feature>
<evidence type="ECO:0000313" key="11">
    <source>
        <dbReference type="RefSeq" id="XP_031570291.1"/>
    </source>
</evidence>
<evidence type="ECO:0000256" key="5">
    <source>
        <dbReference type="ARBA" id="ARBA00023136"/>
    </source>
</evidence>
<evidence type="ECO:0000256" key="8">
    <source>
        <dbReference type="SAM" id="Phobius"/>
    </source>
</evidence>
<dbReference type="Pfam" id="PF00001">
    <property type="entry name" value="7tm_1"/>
    <property type="match status" value="1"/>
</dbReference>
<dbReference type="PRINTS" id="PR00237">
    <property type="entry name" value="GPCRRHODOPSN"/>
</dbReference>
<dbReference type="RefSeq" id="XP_031570294.1">
    <property type="nucleotide sequence ID" value="XM_031714434.1"/>
</dbReference>
<feature type="transmembrane region" description="Helical" evidence="8">
    <location>
        <begin position="36"/>
        <end position="57"/>
    </location>
</feature>
<keyword evidence="5 8" id="KW-0472">Membrane</keyword>
<gene>
    <name evidence="11 12 13 14 15" type="primary">LOC116304673</name>
</gene>
<evidence type="ECO:0000313" key="14">
    <source>
        <dbReference type="RefSeq" id="XP_031570294.1"/>
    </source>
</evidence>
<keyword evidence="6" id="KW-0675">Receptor</keyword>
<dbReference type="PANTHER" id="PTHR45695:SF9">
    <property type="entry name" value="LEUCOKININ RECEPTOR"/>
    <property type="match status" value="1"/>
</dbReference>
<dbReference type="KEGG" id="aten:116304673"/>
<dbReference type="GO" id="GO:0005886">
    <property type="term" value="C:plasma membrane"/>
    <property type="evidence" value="ECO:0007669"/>
    <property type="project" value="TreeGrafter"/>
</dbReference>
<evidence type="ECO:0000256" key="6">
    <source>
        <dbReference type="ARBA" id="ARBA00023170"/>
    </source>
</evidence>
<evidence type="ECO:0000259" key="9">
    <source>
        <dbReference type="PROSITE" id="PS50262"/>
    </source>
</evidence>
<dbReference type="InterPro" id="IPR000276">
    <property type="entry name" value="GPCR_Rhodpsn"/>
</dbReference>
<feature type="transmembrane region" description="Helical" evidence="8">
    <location>
        <begin position="155"/>
        <end position="175"/>
    </location>
</feature>
<sequence>MRHLLLNNTTYLPPAKGAACAASATDTMFVKAFKTILLLLIMVAALLGNLFIIIIVYKKKNMRRTTNIFIANMAASDIFVAVVVIPRILVELYIQPRIWLIDGITGSFLCKFCFFFADFSVCISIISHAVIAVDRFWAIVYSLRQSPISAARRKYLIALIWVFSFLLCSPNLYIYRVYQINGTNYCVIDWSPLDNTTSKKAFITVILIFVFCIPVLLMMVLYSWLVISLKTKQSLSAQTSQVRKQRRKEDIRVFRKVIVMVTVFLFSTIPLVVLAMLSYYIWDSRLPCGAWSFAFIAHLLFLSNCGINPCLCIALHESYRHYIRKRFCAWRKKLLITASSQTAKTYSLRQYELTANGDGSRKASRSRSERNGKGIFIELDPRKLVVVF</sequence>
<evidence type="ECO:0000313" key="10">
    <source>
        <dbReference type="Proteomes" id="UP000515163"/>
    </source>
</evidence>
<dbReference type="AlphaFoldDB" id="A0A6P8ISW9"/>
<evidence type="ECO:0000256" key="2">
    <source>
        <dbReference type="ARBA" id="ARBA00022692"/>
    </source>
</evidence>
<keyword evidence="2 8" id="KW-0812">Transmembrane</keyword>
<keyword evidence="10" id="KW-1185">Reference proteome</keyword>
<protein>
    <submittedName>
        <fullName evidence="11 12">QRFP-like peptide receptor</fullName>
    </submittedName>
</protein>
<dbReference type="SMART" id="SM01381">
    <property type="entry name" value="7TM_GPCR_Srsx"/>
    <property type="match status" value="1"/>
</dbReference>
<accession>A0A6P8ISW9</accession>
<dbReference type="CDD" id="cd00637">
    <property type="entry name" value="7tm_classA_rhodopsin-like"/>
    <property type="match status" value="1"/>
</dbReference>
<keyword evidence="3 8" id="KW-1133">Transmembrane helix</keyword>
<dbReference type="GO" id="GO:0004930">
    <property type="term" value="F:G protein-coupled receptor activity"/>
    <property type="evidence" value="ECO:0007669"/>
    <property type="project" value="UniProtKB-KW"/>
</dbReference>
<feature type="domain" description="G-protein coupled receptors family 1 profile" evidence="9">
    <location>
        <begin position="48"/>
        <end position="312"/>
    </location>
</feature>
<dbReference type="PANTHER" id="PTHR45695">
    <property type="entry name" value="LEUCOKININ RECEPTOR-RELATED"/>
    <property type="match status" value="1"/>
</dbReference>
<evidence type="ECO:0000256" key="3">
    <source>
        <dbReference type="ARBA" id="ARBA00022989"/>
    </source>
</evidence>
<evidence type="ECO:0000256" key="1">
    <source>
        <dbReference type="ARBA" id="ARBA00004141"/>
    </source>
</evidence>
<evidence type="ECO:0000313" key="13">
    <source>
        <dbReference type="RefSeq" id="XP_031570293.1"/>
    </source>
</evidence>
<evidence type="ECO:0000256" key="7">
    <source>
        <dbReference type="ARBA" id="ARBA00023224"/>
    </source>
</evidence>
<feature type="transmembrane region" description="Helical" evidence="8">
    <location>
        <begin position="201"/>
        <end position="227"/>
    </location>
</feature>
<proteinExistence type="predicted"/>
<dbReference type="Gene3D" id="1.20.1070.10">
    <property type="entry name" value="Rhodopsin 7-helix transmembrane proteins"/>
    <property type="match status" value="1"/>
</dbReference>
<evidence type="ECO:0000256" key="4">
    <source>
        <dbReference type="ARBA" id="ARBA00023040"/>
    </source>
</evidence>
<dbReference type="RefSeq" id="XP_031570291.1">
    <property type="nucleotide sequence ID" value="XM_031714431.1"/>
</dbReference>
<evidence type="ECO:0000313" key="15">
    <source>
        <dbReference type="RefSeq" id="XP_031570295.1"/>
    </source>
</evidence>
<dbReference type="Proteomes" id="UP000515163">
    <property type="component" value="Unplaced"/>
</dbReference>
<dbReference type="PROSITE" id="PS50262">
    <property type="entry name" value="G_PROTEIN_RECEP_F1_2"/>
    <property type="match status" value="1"/>
</dbReference>
<feature type="transmembrane region" description="Helical" evidence="8">
    <location>
        <begin position="114"/>
        <end position="143"/>
    </location>
</feature>
<feature type="transmembrane region" description="Helical" evidence="8">
    <location>
        <begin position="293"/>
        <end position="316"/>
    </location>
</feature>
<keyword evidence="7" id="KW-0807">Transducer</keyword>
<name>A0A6P8ISW9_ACTTE</name>
<dbReference type="RefSeq" id="XP_031570293.1">
    <property type="nucleotide sequence ID" value="XM_031714433.1"/>
</dbReference>
<reference evidence="11 12" key="1">
    <citation type="submission" date="2025-04" db="UniProtKB">
        <authorList>
            <consortium name="RefSeq"/>
        </authorList>
    </citation>
    <scope>IDENTIFICATION</scope>
    <source>
        <tissue evidence="11 12">Tentacle</tissue>
    </source>
</reference>
<dbReference type="InterPro" id="IPR017452">
    <property type="entry name" value="GPCR_Rhodpsn_7TM"/>
</dbReference>
<dbReference type="SUPFAM" id="SSF81321">
    <property type="entry name" value="Family A G protein-coupled receptor-like"/>
    <property type="match status" value="1"/>
</dbReference>
<feature type="transmembrane region" description="Helical" evidence="8">
    <location>
        <begin position="253"/>
        <end position="281"/>
    </location>
</feature>
<dbReference type="GeneID" id="116304673"/>
<dbReference type="RefSeq" id="XP_031570295.1">
    <property type="nucleotide sequence ID" value="XM_031714435.1"/>
</dbReference>